<gene>
    <name evidence="1" type="ORF">TWF730_001647</name>
</gene>
<protein>
    <submittedName>
        <fullName evidence="1">Uncharacterized protein</fullName>
    </submittedName>
</protein>
<dbReference type="AlphaFoldDB" id="A0AAV9UPI3"/>
<proteinExistence type="predicted"/>
<evidence type="ECO:0000313" key="2">
    <source>
        <dbReference type="Proteomes" id="UP001373714"/>
    </source>
</evidence>
<keyword evidence="2" id="KW-1185">Reference proteome</keyword>
<reference evidence="1 2" key="1">
    <citation type="submission" date="2019-10" db="EMBL/GenBank/DDBJ databases">
        <authorList>
            <person name="Palmer J.M."/>
        </authorList>
    </citation>
    <scope>NUCLEOTIDE SEQUENCE [LARGE SCALE GENOMIC DNA]</scope>
    <source>
        <strain evidence="1 2">TWF730</strain>
    </source>
</reference>
<name>A0AAV9UPI3_9PEZI</name>
<dbReference type="EMBL" id="JAVHNS010000010">
    <property type="protein sequence ID" value="KAK6342168.1"/>
    <property type="molecule type" value="Genomic_DNA"/>
</dbReference>
<comment type="caution">
    <text evidence="1">The sequence shown here is derived from an EMBL/GenBank/DDBJ whole genome shotgun (WGS) entry which is preliminary data.</text>
</comment>
<evidence type="ECO:0000313" key="1">
    <source>
        <dbReference type="EMBL" id="KAK6342168.1"/>
    </source>
</evidence>
<sequence length="318" mass="37259">MITGSKSIGHPINLERDLRDLNKPLRNYLTLSDWGWVNSAARDYIDGNLNKDDAGPRPVLESVSISCCYIELTAESESDYNFNGRAGAFFFPASSASTLTKLHIHVKKKFGLHHWPQSSNYTSGTNEILKFWNVKNLWVDIESEVNNTWLKTLAVRFPSVEDLRIDACFYYDYTQPPFYSNKTDRIFKYPWFQELHTLKKLQRMVLPWPREQFTGPLNECYLRGHPAPQLYESLKDLKKVVFFLRSHAEKQNGIGPDARTKKLVGYRRRPEDSNFDWETYFPPMSWDRSMGTIWYSGGDWCRTECIPYDYHKDCQCQE</sequence>
<accession>A0AAV9UPI3</accession>
<dbReference type="Proteomes" id="UP001373714">
    <property type="component" value="Unassembled WGS sequence"/>
</dbReference>
<organism evidence="1 2">
    <name type="scientific">Orbilia blumenaviensis</name>
    <dbReference type="NCBI Taxonomy" id="1796055"/>
    <lineage>
        <taxon>Eukaryota</taxon>
        <taxon>Fungi</taxon>
        <taxon>Dikarya</taxon>
        <taxon>Ascomycota</taxon>
        <taxon>Pezizomycotina</taxon>
        <taxon>Orbiliomycetes</taxon>
        <taxon>Orbiliales</taxon>
        <taxon>Orbiliaceae</taxon>
        <taxon>Orbilia</taxon>
    </lineage>
</organism>